<dbReference type="InterPro" id="IPR024185">
    <property type="entry name" value="FTHF_cligase-like_sf"/>
</dbReference>
<dbReference type="Pfam" id="PF01812">
    <property type="entry name" value="5-FTHF_cyc-lig"/>
    <property type="match status" value="1"/>
</dbReference>
<keyword evidence="7" id="KW-0460">Magnesium</keyword>
<dbReference type="EC" id="6.3.3.2" evidence="5 7"/>
<proteinExistence type="inferred from homology"/>
<feature type="binding site" evidence="6">
    <location>
        <begin position="156"/>
        <end position="164"/>
    </location>
    <ligand>
        <name>ATP</name>
        <dbReference type="ChEBI" id="CHEBI:30616"/>
    </ligand>
</feature>
<dbReference type="SUPFAM" id="SSF100950">
    <property type="entry name" value="NagB/RpiA/CoA transferase-like"/>
    <property type="match status" value="1"/>
</dbReference>
<feature type="coiled-coil region" evidence="8">
    <location>
        <begin position="16"/>
        <end position="43"/>
    </location>
</feature>
<dbReference type="InterPro" id="IPR002698">
    <property type="entry name" value="FTHF_cligase"/>
</dbReference>
<protein>
    <recommendedName>
        <fullName evidence="5 7">5-formyltetrahydrofolate cyclo-ligase</fullName>
        <ecNumber evidence="5 7">6.3.3.2</ecNumber>
    </recommendedName>
</protein>
<name>A0A6I9W8T2_9HYME</name>
<comment type="cofactor">
    <cofactor evidence="7">
        <name>Mg(2+)</name>
        <dbReference type="ChEBI" id="CHEBI:18420"/>
    </cofactor>
</comment>
<keyword evidence="3 6" id="KW-0067">ATP-binding</keyword>
<sequence length="210" mass="24460">MEKRNVIYSDWVTYNMATLTSAKSALRREIKNILRNITLEERKKQSANVFRKLCLLKQYQDSKRISLYLSTKDEIDTLPILKHIFDLGKEAFVPQYHGKTMEMVKLRSMEDYEKLPLTKWNIKQPSTTECRENALETGGLDLIILPGVGFTVNGKRLGHGMGYYDKYLKRCFKKQRMKPYLIAIGFREQIQEDIPTNDDDMPVDIVLTGD</sequence>
<dbReference type="GO" id="GO:0035999">
    <property type="term" value="P:tetrahydrofolate interconversion"/>
    <property type="evidence" value="ECO:0007669"/>
    <property type="project" value="TreeGrafter"/>
</dbReference>
<keyword evidence="7" id="KW-0479">Metal-binding</keyword>
<evidence type="ECO:0000256" key="3">
    <source>
        <dbReference type="ARBA" id="ARBA00022840"/>
    </source>
</evidence>
<evidence type="ECO:0000256" key="5">
    <source>
        <dbReference type="ARBA" id="ARBA00038966"/>
    </source>
</evidence>
<dbReference type="OrthoDB" id="2015992at2759"/>
<organism evidence="9 10">
    <name type="scientific">Pogonomyrmex barbatus</name>
    <name type="common">red harvester ant</name>
    <dbReference type="NCBI Taxonomy" id="144034"/>
    <lineage>
        <taxon>Eukaryota</taxon>
        <taxon>Metazoa</taxon>
        <taxon>Ecdysozoa</taxon>
        <taxon>Arthropoda</taxon>
        <taxon>Hexapoda</taxon>
        <taxon>Insecta</taxon>
        <taxon>Pterygota</taxon>
        <taxon>Neoptera</taxon>
        <taxon>Endopterygota</taxon>
        <taxon>Hymenoptera</taxon>
        <taxon>Apocrita</taxon>
        <taxon>Aculeata</taxon>
        <taxon>Formicoidea</taxon>
        <taxon>Formicidae</taxon>
        <taxon>Myrmicinae</taxon>
        <taxon>Pogonomyrmex</taxon>
    </lineage>
</organism>
<comment type="catalytic activity">
    <reaction evidence="4 7">
        <text>(6S)-5-formyl-5,6,7,8-tetrahydrofolate + ATP = (6R)-5,10-methenyltetrahydrofolate + ADP + phosphate</text>
        <dbReference type="Rhea" id="RHEA:10488"/>
        <dbReference type="ChEBI" id="CHEBI:30616"/>
        <dbReference type="ChEBI" id="CHEBI:43474"/>
        <dbReference type="ChEBI" id="CHEBI:57455"/>
        <dbReference type="ChEBI" id="CHEBI:57457"/>
        <dbReference type="ChEBI" id="CHEBI:456216"/>
        <dbReference type="EC" id="6.3.3.2"/>
    </reaction>
</comment>
<dbReference type="PANTHER" id="PTHR23407:SF1">
    <property type="entry name" value="5-FORMYLTETRAHYDROFOLATE CYCLO-LIGASE"/>
    <property type="match status" value="1"/>
</dbReference>
<accession>A0A6I9W8T2</accession>
<feature type="binding site" evidence="6">
    <location>
        <begin position="23"/>
        <end position="27"/>
    </location>
    <ligand>
        <name>ATP</name>
        <dbReference type="ChEBI" id="CHEBI:30616"/>
    </ligand>
</feature>
<evidence type="ECO:0000256" key="4">
    <source>
        <dbReference type="ARBA" id="ARBA00036539"/>
    </source>
</evidence>
<evidence type="ECO:0000256" key="8">
    <source>
        <dbReference type="SAM" id="Coils"/>
    </source>
</evidence>
<dbReference type="PIRSF" id="PIRSF006806">
    <property type="entry name" value="FTHF_cligase"/>
    <property type="match status" value="1"/>
</dbReference>
<dbReference type="FunFam" id="3.40.50.10420:FF:000007">
    <property type="entry name" value="5-formyltetrahydrofolate cyclo-ligase"/>
    <property type="match status" value="1"/>
</dbReference>
<keyword evidence="2 6" id="KW-0547">Nucleotide-binding</keyword>
<dbReference type="Gene3D" id="3.40.50.10420">
    <property type="entry name" value="NagB/RpiA/CoA transferase-like"/>
    <property type="match status" value="1"/>
</dbReference>
<dbReference type="GO" id="GO:0009396">
    <property type="term" value="P:folic acid-containing compound biosynthetic process"/>
    <property type="evidence" value="ECO:0007669"/>
    <property type="project" value="TreeGrafter"/>
</dbReference>
<dbReference type="CTD" id="10588"/>
<dbReference type="NCBIfam" id="TIGR02727">
    <property type="entry name" value="MTHFS_bact"/>
    <property type="match status" value="1"/>
</dbReference>
<evidence type="ECO:0000256" key="6">
    <source>
        <dbReference type="PIRSR" id="PIRSR006806-1"/>
    </source>
</evidence>
<dbReference type="PANTHER" id="PTHR23407">
    <property type="entry name" value="ATPASE INHIBITOR/5-FORMYLTETRAHYDROFOLATE CYCLO-LIGASE"/>
    <property type="match status" value="1"/>
</dbReference>
<gene>
    <name evidence="10" type="primary">LOC105428160</name>
</gene>
<keyword evidence="9" id="KW-1185">Reference proteome</keyword>
<reference evidence="10" key="1">
    <citation type="submission" date="2025-08" db="UniProtKB">
        <authorList>
            <consortium name="RefSeq"/>
        </authorList>
    </citation>
    <scope>IDENTIFICATION</scope>
</reference>
<dbReference type="GeneID" id="105428160"/>
<dbReference type="GO" id="GO:0005524">
    <property type="term" value="F:ATP binding"/>
    <property type="evidence" value="ECO:0007669"/>
    <property type="project" value="UniProtKB-KW"/>
</dbReference>
<evidence type="ECO:0000313" key="9">
    <source>
        <dbReference type="Proteomes" id="UP000504615"/>
    </source>
</evidence>
<evidence type="ECO:0000313" key="10">
    <source>
        <dbReference type="RefSeq" id="XP_011638590.1"/>
    </source>
</evidence>
<evidence type="ECO:0000256" key="1">
    <source>
        <dbReference type="ARBA" id="ARBA00010638"/>
    </source>
</evidence>
<dbReference type="RefSeq" id="XP_011638590.1">
    <property type="nucleotide sequence ID" value="XM_011640288.2"/>
</dbReference>
<dbReference type="Proteomes" id="UP000504615">
    <property type="component" value="Unplaced"/>
</dbReference>
<dbReference type="KEGG" id="pbar:105428160"/>
<dbReference type="InterPro" id="IPR037171">
    <property type="entry name" value="NagB/RpiA_transferase-like"/>
</dbReference>
<comment type="similarity">
    <text evidence="1 7">Belongs to the 5-formyltetrahydrofolate cyclo-ligase family.</text>
</comment>
<dbReference type="GO" id="GO:0046872">
    <property type="term" value="F:metal ion binding"/>
    <property type="evidence" value="ECO:0007669"/>
    <property type="project" value="UniProtKB-KW"/>
</dbReference>
<feature type="binding site" evidence="6">
    <location>
        <position position="74"/>
    </location>
    <ligand>
        <name>substrate</name>
    </ligand>
</feature>
<dbReference type="AlphaFoldDB" id="A0A6I9W8T2"/>
<dbReference type="GO" id="GO:0005739">
    <property type="term" value="C:mitochondrion"/>
    <property type="evidence" value="ECO:0007669"/>
    <property type="project" value="TreeGrafter"/>
</dbReference>
<feature type="binding site" evidence="6">
    <location>
        <position position="69"/>
    </location>
    <ligand>
        <name>substrate</name>
    </ligand>
</feature>
<evidence type="ECO:0000256" key="2">
    <source>
        <dbReference type="ARBA" id="ARBA00022741"/>
    </source>
</evidence>
<evidence type="ECO:0000256" key="7">
    <source>
        <dbReference type="RuleBase" id="RU361279"/>
    </source>
</evidence>
<keyword evidence="8" id="KW-0175">Coiled coil</keyword>
<dbReference type="GO" id="GO:0030272">
    <property type="term" value="F:5-formyltetrahydrofolate cyclo-ligase activity"/>
    <property type="evidence" value="ECO:0007669"/>
    <property type="project" value="UniProtKB-EC"/>
</dbReference>